<dbReference type="Gene3D" id="3.10.580.10">
    <property type="entry name" value="CBS-domain"/>
    <property type="match status" value="1"/>
</dbReference>
<keyword evidence="1" id="KW-0129">CBS domain</keyword>
<evidence type="ECO:0000256" key="1">
    <source>
        <dbReference type="PROSITE-ProRule" id="PRU00703"/>
    </source>
</evidence>
<sequence>MSQRPYDRFMAAFNDIEAHLRNSLYGERDGHQGFRAMLDEYRTRRAHLHPQQYEDLLPLADLRNALTHGRRLNGEPLAEPTEAAVSAIQRLRDELTRPKRLLAALRRRDRPVTAAPGESVRRVLDMMYENDFSQVPVYDGTTYVGLLTTNTVARWVADQMRRHDGLAEDAPVEEVLTFSEGIDRVEHLSRETTVPEAVRRFTAAAEEGRPLTAVIVTHNGKPTEVPLGIAVAEDLARLAG</sequence>
<proteinExistence type="predicted"/>
<feature type="domain" description="CBS" evidence="2">
    <location>
        <begin position="105"/>
        <end position="165"/>
    </location>
</feature>
<name>A0ABP5V1Z6_9ACTN</name>
<keyword evidence="4" id="KW-1185">Reference proteome</keyword>
<accession>A0ABP5V1Z6</accession>
<evidence type="ECO:0000313" key="4">
    <source>
        <dbReference type="Proteomes" id="UP001500058"/>
    </source>
</evidence>
<dbReference type="SMART" id="SM00116">
    <property type="entry name" value="CBS"/>
    <property type="match status" value="2"/>
</dbReference>
<dbReference type="EMBL" id="BAAATJ010000004">
    <property type="protein sequence ID" value="GAA2391558.1"/>
    <property type="molecule type" value="Genomic_DNA"/>
</dbReference>
<dbReference type="PROSITE" id="PS51371">
    <property type="entry name" value="CBS"/>
    <property type="match status" value="1"/>
</dbReference>
<dbReference type="Pfam" id="PF00571">
    <property type="entry name" value="CBS"/>
    <property type="match status" value="1"/>
</dbReference>
<comment type="caution">
    <text evidence="3">The sequence shown here is derived from an EMBL/GenBank/DDBJ whole genome shotgun (WGS) entry which is preliminary data.</text>
</comment>
<dbReference type="InterPro" id="IPR000644">
    <property type="entry name" value="CBS_dom"/>
</dbReference>
<dbReference type="SUPFAM" id="SSF54631">
    <property type="entry name" value="CBS-domain pair"/>
    <property type="match status" value="1"/>
</dbReference>
<organism evidence="3 4">
    <name type="scientific">Streptomyces glaucosporus</name>
    <dbReference type="NCBI Taxonomy" id="284044"/>
    <lineage>
        <taxon>Bacteria</taxon>
        <taxon>Bacillati</taxon>
        <taxon>Actinomycetota</taxon>
        <taxon>Actinomycetes</taxon>
        <taxon>Kitasatosporales</taxon>
        <taxon>Streptomycetaceae</taxon>
        <taxon>Streptomyces</taxon>
    </lineage>
</organism>
<dbReference type="Proteomes" id="UP001500058">
    <property type="component" value="Unassembled WGS sequence"/>
</dbReference>
<protein>
    <recommendedName>
        <fullName evidence="2">CBS domain-containing protein</fullName>
    </recommendedName>
</protein>
<dbReference type="InterPro" id="IPR046342">
    <property type="entry name" value="CBS_dom_sf"/>
</dbReference>
<evidence type="ECO:0000313" key="3">
    <source>
        <dbReference type="EMBL" id="GAA2391558.1"/>
    </source>
</evidence>
<reference evidence="4" key="1">
    <citation type="journal article" date="2019" name="Int. J. Syst. Evol. Microbiol.">
        <title>The Global Catalogue of Microorganisms (GCM) 10K type strain sequencing project: providing services to taxonomists for standard genome sequencing and annotation.</title>
        <authorList>
            <consortium name="The Broad Institute Genomics Platform"/>
            <consortium name="The Broad Institute Genome Sequencing Center for Infectious Disease"/>
            <person name="Wu L."/>
            <person name="Ma J."/>
        </authorList>
    </citation>
    <scope>NUCLEOTIDE SEQUENCE [LARGE SCALE GENOMIC DNA]</scope>
    <source>
        <strain evidence="4">JCM 6921</strain>
    </source>
</reference>
<evidence type="ECO:0000259" key="2">
    <source>
        <dbReference type="PROSITE" id="PS51371"/>
    </source>
</evidence>
<gene>
    <name evidence="3" type="ORF">GCM10010420_14700</name>
</gene>